<feature type="transmembrane region" description="Helical" evidence="1">
    <location>
        <begin position="34"/>
        <end position="53"/>
    </location>
</feature>
<dbReference type="GO" id="GO:0015813">
    <property type="term" value="P:L-glutamate transmembrane transport"/>
    <property type="evidence" value="ECO:0007669"/>
    <property type="project" value="UniProtKB-UniRule"/>
</dbReference>
<keyword evidence="1" id="KW-0029">Amino-acid transport</keyword>
<dbReference type="RefSeq" id="WP_171296917.1">
    <property type="nucleotide sequence ID" value="NZ_CP077615.1"/>
</dbReference>
<dbReference type="Pfam" id="PF03616">
    <property type="entry name" value="Glt_symporter"/>
    <property type="match status" value="1"/>
</dbReference>
<name>A0A7Y3SVQ0_9CLOT</name>
<proteinExistence type="inferred from homology"/>
<keyword evidence="1" id="KW-0406">Ion transport</keyword>
<comment type="function">
    <text evidence="1">Catalyzes the sodium-dependent transport of glutamate.</text>
</comment>
<evidence type="ECO:0000256" key="1">
    <source>
        <dbReference type="HAMAP-Rule" id="MF_02062"/>
    </source>
</evidence>
<keyword evidence="1" id="KW-0472">Membrane</keyword>
<keyword evidence="1" id="KW-1003">Cell membrane</keyword>
<comment type="caution">
    <text evidence="1">Lacks conserved residue(s) required for the propagation of feature annotation.</text>
</comment>
<keyword evidence="1" id="KW-0739">Sodium transport</keyword>
<dbReference type="AlphaFoldDB" id="A0A7Y3SVQ0"/>
<organism evidence="3 4">
    <name type="scientific">Clostridium estertheticum</name>
    <dbReference type="NCBI Taxonomy" id="238834"/>
    <lineage>
        <taxon>Bacteria</taxon>
        <taxon>Bacillati</taxon>
        <taxon>Bacillota</taxon>
        <taxon>Clostridia</taxon>
        <taxon>Eubacteriales</taxon>
        <taxon>Clostridiaceae</taxon>
        <taxon>Clostridium</taxon>
    </lineage>
</organism>
<evidence type="ECO:0000313" key="3">
    <source>
        <dbReference type="EMBL" id="NNU76220.1"/>
    </source>
</evidence>
<protein>
    <recommendedName>
        <fullName evidence="1 2">Sodium/glutamate symporter</fullName>
    </recommendedName>
</protein>
<sequence length="401" mass="42505">MALKLDMVQAASLAVVVLFIGQQIKNKLAFLDRYCIPAPVIGGLIFAIITLILKMSNLLIFDMDITLQKLFMTVFFTTIGLTASLKLLKKGGKGVLIFLGISVILCVLQDITGVTLAKMFGLNPLIGLSTASVPMVGGHGTAGAFGPIFEKAGAIGATTVALASATFGLVMGSIIGGPIGKRLIEKNNLSYPMKINSNAHDQLLENEESNEKPLRHDNFMGAATQILLAMGLGTIISIVLEATGMTFPSYIGAMFAAAILRNISDCTNAYKVHSEEVDIIGEVSLSLFLTMALMGLKLWQLSALALPLIAMLLAQTILTGLFCYFVTFNVMGRDYDAAVIVSGNCGFGMGATPNAMANMGAMTTKYGASSKAFFIVPLVGSLFIDFCNAGVITTFMNFLSK</sequence>
<feature type="transmembrane region" description="Helical" evidence="1">
    <location>
        <begin position="154"/>
        <end position="176"/>
    </location>
</feature>
<keyword evidence="1" id="KW-1133">Transmembrane helix</keyword>
<keyword evidence="1" id="KW-0769">Symport</keyword>
<gene>
    <name evidence="3" type="primary">gltS</name>
    <name evidence="3" type="ORF">HLQ16_09785</name>
</gene>
<dbReference type="PANTHER" id="PTHR36178:SF1">
    <property type="entry name" value="SODIUM_GLUTAMATE SYMPORTER"/>
    <property type="match status" value="1"/>
</dbReference>
<comment type="caution">
    <text evidence="3">The sequence shown here is derived from an EMBL/GenBank/DDBJ whole genome shotgun (WGS) entry which is preliminary data.</text>
</comment>
<evidence type="ECO:0000313" key="4">
    <source>
        <dbReference type="Proteomes" id="UP000531659"/>
    </source>
</evidence>
<accession>A0A7Y3SVQ0</accession>
<dbReference type="Proteomes" id="UP000531659">
    <property type="component" value="Unassembled WGS sequence"/>
</dbReference>
<keyword evidence="1" id="KW-0812">Transmembrane</keyword>
<dbReference type="GeneID" id="83593430"/>
<dbReference type="PANTHER" id="PTHR36178">
    <property type="entry name" value="SLR0625 PROTEIN"/>
    <property type="match status" value="1"/>
</dbReference>
<comment type="subcellular location">
    <subcellularLocation>
        <location evidence="1">Cell membrane</location>
        <topology evidence="1">Multi-pass membrane protein</topology>
    </subcellularLocation>
</comment>
<feature type="transmembrane region" description="Helical" evidence="1">
    <location>
        <begin position="279"/>
        <end position="296"/>
    </location>
</feature>
<feature type="transmembrane region" description="Helical" evidence="1">
    <location>
        <begin position="372"/>
        <end position="399"/>
    </location>
</feature>
<feature type="transmembrane region" description="Helical" evidence="1">
    <location>
        <begin position="65"/>
        <end position="88"/>
    </location>
</feature>
<evidence type="ECO:0000256" key="2">
    <source>
        <dbReference type="NCBIfam" id="TIGR00210"/>
    </source>
</evidence>
<dbReference type="EMBL" id="JABEYB010000006">
    <property type="protein sequence ID" value="NNU76220.1"/>
    <property type="molecule type" value="Genomic_DNA"/>
</dbReference>
<comment type="similarity">
    <text evidence="1">Belongs to the glutamate:Na(+) symporter (ESS) (TC 2.A.27) family.</text>
</comment>
<dbReference type="NCBIfam" id="TIGR00210">
    <property type="entry name" value="gltS"/>
    <property type="match status" value="1"/>
</dbReference>
<feature type="transmembrane region" description="Helical" evidence="1">
    <location>
        <begin position="95"/>
        <end position="117"/>
    </location>
</feature>
<feature type="transmembrane region" description="Helical" evidence="1">
    <location>
        <begin position="303"/>
        <end position="327"/>
    </location>
</feature>
<reference evidence="3 4" key="1">
    <citation type="submission" date="2020-05" db="EMBL/GenBank/DDBJ databases">
        <title>Complete genome of Clostridium estertheticum subspecies estertheticum, isolated from Vacuum packed lamb meat from New Zealand imported to Switzerland.</title>
        <authorList>
            <person name="Wambui J."/>
            <person name="Stevens M.J.A."/>
            <person name="Stephan R."/>
        </authorList>
    </citation>
    <scope>NUCLEOTIDE SEQUENCE [LARGE SCALE GENOMIC DNA]</scope>
    <source>
        <strain evidence="3 4">CEST001</strain>
    </source>
</reference>
<feature type="transmembrane region" description="Helical" evidence="1">
    <location>
        <begin position="219"/>
        <end position="240"/>
    </location>
</feature>
<dbReference type="GO" id="GO:0005886">
    <property type="term" value="C:plasma membrane"/>
    <property type="evidence" value="ECO:0007669"/>
    <property type="project" value="UniProtKB-SubCell"/>
</dbReference>
<dbReference type="HAMAP" id="MF_02062">
    <property type="entry name" value="GltS"/>
    <property type="match status" value="1"/>
</dbReference>
<dbReference type="GO" id="GO:0015501">
    <property type="term" value="F:glutamate:sodium symporter activity"/>
    <property type="evidence" value="ECO:0007669"/>
    <property type="project" value="UniProtKB-UniRule"/>
</dbReference>
<keyword evidence="1" id="KW-0915">Sodium</keyword>
<keyword evidence="1" id="KW-0813">Transport</keyword>
<dbReference type="InterPro" id="IPR004445">
    <property type="entry name" value="GltS"/>
</dbReference>